<dbReference type="AlphaFoldDB" id="A0A243RVZ3"/>
<gene>
    <name evidence="1" type="ORF">CA984_03765</name>
</gene>
<evidence type="ECO:0000313" key="2">
    <source>
        <dbReference type="Proteomes" id="UP000194761"/>
    </source>
</evidence>
<comment type="caution">
    <text evidence="1">The sequence shown here is derived from an EMBL/GenBank/DDBJ whole genome shotgun (WGS) entry which is preliminary data.</text>
</comment>
<proteinExistence type="predicted"/>
<sequence length="67" mass="7411">MTTTKTAVASPDRESRCRMYSRRGNPCANPALDSDPNAVQICIRHAAEVLELIRERQANLATDRGVL</sequence>
<protein>
    <submittedName>
        <fullName evidence="1">Uncharacterized protein</fullName>
    </submittedName>
</protein>
<reference evidence="1 2" key="1">
    <citation type="submission" date="2017-05" db="EMBL/GenBank/DDBJ databases">
        <title>Biotechnological potential of actinobacteria isolated from South African environments.</title>
        <authorList>
            <person name="Le Roes-Hill M."/>
            <person name="Prins A."/>
            <person name="Durrell K.A."/>
        </authorList>
    </citation>
    <scope>NUCLEOTIDE SEQUENCE [LARGE SCALE GENOMIC DNA]</scope>
    <source>
        <strain evidence="1">M26</strain>
    </source>
</reference>
<dbReference type="EMBL" id="NGFP01000009">
    <property type="protein sequence ID" value="OUC99335.1"/>
    <property type="molecule type" value="Genomic_DNA"/>
</dbReference>
<accession>A0A243RVZ3</accession>
<name>A0A243RVZ3_9ACTN</name>
<organism evidence="1 2">
    <name type="scientific">Streptosporangium minutum</name>
    <dbReference type="NCBI Taxonomy" id="569862"/>
    <lineage>
        <taxon>Bacteria</taxon>
        <taxon>Bacillati</taxon>
        <taxon>Actinomycetota</taxon>
        <taxon>Actinomycetes</taxon>
        <taxon>Streptosporangiales</taxon>
        <taxon>Streptosporangiaceae</taxon>
        <taxon>Streptosporangium</taxon>
    </lineage>
</organism>
<dbReference type="Proteomes" id="UP000194761">
    <property type="component" value="Unassembled WGS sequence"/>
</dbReference>
<keyword evidence="2" id="KW-1185">Reference proteome</keyword>
<dbReference type="RefSeq" id="WP_086568114.1">
    <property type="nucleotide sequence ID" value="NZ_NGFP01000009.1"/>
</dbReference>
<evidence type="ECO:0000313" key="1">
    <source>
        <dbReference type="EMBL" id="OUC99335.1"/>
    </source>
</evidence>